<keyword evidence="16" id="KW-1185">Reference proteome</keyword>
<evidence type="ECO:0000256" key="4">
    <source>
        <dbReference type="ARBA" id="ARBA00005093"/>
    </source>
</evidence>
<dbReference type="GO" id="GO:0030210">
    <property type="term" value="P:heparin proteoglycan biosynthetic process"/>
    <property type="evidence" value="ECO:0007669"/>
    <property type="project" value="UniProtKB-UniPathway"/>
</dbReference>
<comment type="subcellular location">
    <subcellularLocation>
        <location evidence="12">Endomembrane system</location>
        <topology evidence="12">Single-pass membrane protein</topology>
    </subcellularLocation>
    <subcellularLocation>
        <location evidence="2">Membrane</location>
        <topology evidence="2">Single-pass type II membrane protein</topology>
    </subcellularLocation>
</comment>
<organism evidence="15 16">
    <name type="scientific">Leptotrombidium deliense</name>
    <dbReference type="NCBI Taxonomy" id="299467"/>
    <lineage>
        <taxon>Eukaryota</taxon>
        <taxon>Metazoa</taxon>
        <taxon>Ecdysozoa</taxon>
        <taxon>Arthropoda</taxon>
        <taxon>Chelicerata</taxon>
        <taxon>Arachnida</taxon>
        <taxon>Acari</taxon>
        <taxon>Acariformes</taxon>
        <taxon>Trombidiformes</taxon>
        <taxon>Prostigmata</taxon>
        <taxon>Anystina</taxon>
        <taxon>Parasitengona</taxon>
        <taxon>Trombiculoidea</taxon>
        <taxon>Trombiculidae</taxon>
        <taxon>Leptotrombidium</taxon>
    </lineage>
</organism>
<dbReference type="UniPathway" id="UPA00862"/>
<dbReference type="PANTHER" id="PTHR13174">
    <property type="entry name" value="D-GLUCURONYL C5-EPIMERASE"/>
    <property type="match status" value="1"/>
</dbReference>
<dbReference type="InterPro" id="IPR010598">
    <property type="entry name" value="C5-epim_C"/>
</dbReference>
<keyword evidence="10" id="KW-0472">Membrane</keyword>
<dbReference type="Pfam" id="PF06662">
    <property type="entry name" value="C5-epim_C"/>
    <property type="match status" value="1"/>
</dbReference>
<comment type="similarity">
    <text evidence="5">Belongs to the D-glucuronyl C5-epimerase family.</text>
</comment>
<evidence type="ECO:0000256" key="12">
    <source>
        <dbReference type="ARBA" id="ARBA00037847"/>
    </source>
</evidence>
<keyword evidence="11" id="KW-0413">Isomerase</keyword>
<reference evidence="15 16" key="1">
    <citation type="journal article" date="2018" name="Gigascience">
        <title>Genomes of trombidid mites reveal novel predicted allergens and laterally-transferred genes associated with secondary metabolism.</title>
        <authorList>
            <person name="Dong X."/>
            <person name="Chaisiri K."/>
            <person name="Xia D."/>
            <person name="Armstrong S.D."/>
            <person name="Fang Y."/>
            <person name="Donnelly M.J."/>
            <person name="Kadowaki T."/>
            <person name="McGarry J.W."/>
            <person name="Darby A.C."/>
            <person name="Makepeace B.L."/>
        </authorList>
    </citation>
    <scope>NUCLEOTIDE SEQUENCE [LARGE SCALE GENOMIC DNA]</scope>
    <source>
        <strain evidence="15">UoL-UT</strain>
    </source>
</reference>
<dbReference type="GO" id="GO:0015012">
    <property type="term" value="P:heparan sulfate proteoglycan biosynthetic process"/>
    <property type="evidence" value="ECO:0007669"/>
    <property type="project" value="InterPro"/>
</dbReference>
<dbReference type="InterPro" id="IPR059154">
    <property type="entry name" value="Glce_b_sandwich"/>
</dbReference>
<sequence>MKFRIKKTLLLSFLTVVVLIVCWNVFAYLDKFENSQKLIFSVSKNAKKGEASRLVKTDESDNVVEKVYDKSSRTYKPLDCLINDEYSVRCLKGADSSVYVPFNFIRKYFEINGKLSKRQDGKEYFNWQHSYSKIYTPRNAYDAKGAYLWFENYNVEVRERVKSISALTGVPISTQWDSKGHFYPIQISQFGLSHYSKNLTSGKARTVVLETGEFNLTNWQLEVKGNGFQIKSRSDDELKPNNKVLFIEGEAVTLKIRKRKSHNDLTLSLKVKPLSNFTFSVILQSDGAAEYTVSYSTIDADIFDEQIIYGIGSSFTWKSLTRDIGVDLQKGYSVANRKLGVKPRNLKVIKFVFKGKALIDDVMLSSSAHEAHFKAAVNWLIENQDDSGGWPIQVTRKLSNGALVLKPGWYSAMAQGQAISLLTRMYHYSNDELYLNAAKNAVTLFTINSTDHGIRTYFADKYVWFEEYPTTPSSYVLNGFIYSLFGLYDLVVACEKQCEDAAILYKEGIASLKKLLPLFDIGSGTLYDLRHFSLGIAPNLARWDYHTTHINQLLFLSTIEANVFQATTKRWISYMKGKRAPHN</sequence>
<proteinExistence type="inferred from homology"/>
<dbReference type="AlphaFoldDB" id="A0A443SGR7"/>
<comment type="caution">
    <text evidence="15">The sequence shown here is derived from an EMBL/GenBank/DDBJ whole genome shotgun (WGS) entry which is preliminary data.</text>
</comment>
<evidence type="ECO:0000313" key="16">
    <source>
        <dbReference type="Proteomes" id="UP000288716"/>
    </source>
</evidence>
<accession>A0A443SGR7</accession>
<dbReference type="Pfam" id="PF21174">
    <property type="entry name" value="Glce_b_sandwich"/>
    <property type="match status" value="1"/>
</dbReference>
<dbReference type="PANTHER" id="PTHR13174:SF3">
    <property type="entry name" value="D-GLUCURONYL C5-EPIMERASE"/>
    <property type="match status" value="1"/>
</dbReference>
<feature type="domain" description="D-glucuronyl C5-epimerase beta-sandwich" evidence="14">
    <location>
        <begin position="251"/>
        <end position="356"/>
    </location>
</feature>
<dbReference type="InterPro" id="IPR039721">
    <property type="entry name" value="C5-epimerase"/>
</dbReference>
<evidence type="ECO:0000256" key="2">
    <source>
        <dbReference type="ARBA" id="ARBA00004606"/>
    </source>
</evidence>
<evidence type="ECO:0000256" key="6">
    <source>
        <dbReference type="ARBA" id="ARBA00012087"/>
    </source>
</evidence>
<evidence type="ECO:0000259" key="14">
    <source>
        <dbReference type="Pfam" id="PF21174"/>
    </source>
</evidence>
<dbReference type="GO" id="GO:0005794">
    <property type="term" value="C:Golgi apparatus"/>
    <property type="evidence" value="ECO:0007669"/>
    <property type="project" value="TreeGrafter"/>
</dbReference>
<keyword evidence="7" id="KW-0812">Transmembrane</keyword>
<evidence type="ECO:0000256" key="8">
    <source>
        <dbReference type="ARBA" id="ARBA00022968"/>
    </source>
</evidence>
<dbReference type="OrthoDB" id="5914444at2759"/>
<keyword evidence="8" id="KW-0735">Signal-anchor</keyword>
<evidence type="ECO:0000313" key="15">
    <source>
        <dbReference type="EMBL" id="RWS26724.1"/>
    </source>
</evidence>
<evidence type="ECO:0000256" key="1">
    <source>
        <dbReference type="ARBA" id="ARBA00000434"/>
    </source>
</evidence>
<dbReference type="STRING" id="299467.A0A443SGR7"/>
<evidence type="ECO:0000256" key="10">
    <source>
        <dbReference type="ARBA" id="ARBA00023136"/>
    </source>
</evidence>
<dbReference type="EC" id="5.1.3.17" evidence="6"/>
<evidence type="ECO:0000259" key="13">
    <source>
        <dbReference type="Pfam" id="PF06662"/>
    </source>
</evidence>
<evidence type="ECO:0000256" key="9">
    <source>
        <dbReference type="ARBA" id="ARBA00022989"/>
    </source>
</evidence>
<dbReference type="SUPFAM" id="SSF81853">
    <property type="entry name" value="Family 10 polysaccharide lyase"/>
    <property type="match status" value="1"/>
</dbReference>
<comment type="catalytic activity">
    <reaction evidence="1">
        <text>[heparosan-N-sulfate](n) = [heparan-N-sulfate](n)</text>
        <dbReference type="Rhea" id="RHEA:20197"/>
        <dbReference type="Rhea" id="RHEA-COMP:9556"/>
        <dbReference type="Rhea" id="RHEA-COMP:9557"/>
        <dbReference type="ChEBI" id="CHEBI:58041"/>
        <dbReference type="ChEBI" id="CHEBI:58287"/>
        <dbReference type="EC" id="5.1.3.17"/>
    </reaction>
</comment>
<gene>
    <name evidence="15" type="ORF">B4U80_08472</name>
</gene>
<evidence type="ECO:0000256" key="5">
    <source>
        <dbReference type="ARBA" id="ARBA00005584"/>
    </source>
</evidence>
<dbReference type="Proteomes" id="UP000288716">
    <property type="component" value="Unassembled WGS sequence"/>
</dbReference>
<dbReference type="EMBL" id="NCKV01002524">
    <property type="protein sequence ID" value="RWS26724.1"/>
    <property type="molecule type" value="Genomic_DNA"/>
</dbReference>
<keyword evidence="9" id="KW-1133">Transmembrane helix</keyword>
<protein>
    <recommendedName>
        <fullName evidence="6">heparosan-N-sulfate-glucuronate 5-epimerase</fullName>
        <ecNumber evidence="6">5.1.3.17</ecNumber>
    </recommendedName>
</protein>
<dbReference type="VEuPathDB" id="VectorBase:LDEU005315"/>
<evidence type="ECO:0000256" key="7">
    <source>
        <dbReference type="ARBA" id="ARBA00022692"/>
    </source>
</evidence>
<comment type="pathway">
    <text evidence="4">Glycan metabolism; heparan sulfate biosynthesis.</text>
</comment>
<evidence type="ECO:0000256" key="3">
    <source>
        <dbReference type="ARBA" id="ARBA00004841"/>
    </source>
</evidence>
<evidence type="ECO:0000256" key="11">
    <source>
        <dbReference type="ARBA" id="ARBA00023235"/>
    </source>
</evidence>
<feature type="domain" description="D-glucuronyl C5-epimerase C-terminal" evidence="13">
    <location>
        <begin position="384"/>
        <end position="573"/>
    </location>
</feature>
<dbReference type="GO" id="GO:0047464">
    <property type="term" value="F:heparosan-N-sulfate-glucuronate 5-epimerase activity"/>
    <property type="evidence" value="ECO:0007669"/>
    <property type="project" value="UniProtKB-EC"/>
</dbReference>
<comment type="pathway">
    <text evidence="3">Glycan metabolism; heparin biosynthesis.</text>
</comment>
<name>A0A443SGR7_9ACAR</name>